<organism evidence="5 6">
    <name type="scientific">Candidatus Andersenbacteria bacterium RIFCSPHIGHO2_12_FULL_45_11</name>
    <dbReference type="NCBI Taxonomy" id="1797281"/>
    <lineage>
        <taxon>Bacteria</taxon>
        <taxon>Candidatus Anderseniibacteriota</taxon>
    </lineage>
</organism>
<dbReference type="SUPFAM" id="SSF46785">
    <property type="entry name" value="Winged helix' DNA-binding domain"/>
    <property type="match status" value="1"/>
</dbReference>
<feature type="binding site" evidence="1">
    <location>
        <position position="68"/>
    </location>
    <ligand>
        <name>ATP</name>
        <dbReference type="ChEBI" id="CHEBI:30616"/>
    </ligand>
</feature>
<sequence>MLDSKKPYNDLPDLPPLADFDDVELLKLVNKANNSLFELKGAAHILPNRLILVSPLSIREAVASSGIENINTTVAEALRADVVYEKSELAGADKEILKYRDALMHGFHLLGKQEFLNSNSFIDIQAILEPSKQGIRAIPGVAIRSSKTNEAIYTPPEGRELILSKLKNLEDYFNNKTGFDDLDPLIRMAIMHYQFEAVHPFLDGNGRTGRILMVLYLVMVGRLDLPILFLSKYILENRDEYYRLLLDVTQNNHWKEWVSYILKGIEAQATETRLKILQIKKLMEEYKEIQNTKSSNIMTPQMLDYLFSNPFYTQKKLSEYLGVHRNTASKYFTELESLGLVGKFKYKLENIYYNEKLLDLLSY</sequence>
<dbReference type="PIRSF" id="PIRSF038925">
    <property type="entry name" value="AMP-prot_trans"/>
    <property type="match status" value="1"/>
</dbReference>
<evidence type="ECO:0000256" key="1">
    <source>
        <dbReference type="PIRSR" id="PIRSR038925-1"/>
    </source>
</evidence>
<feature type="binding site" evidence="1">
    <location>
        <position position="241"/>
    </location>
    <ligand>
        <name>ATP</name>
        <dbReference type="ChEBI" id="CHEBI:30616"/>
    </ligand>
</feature>
<gene>
    <name evidence="5" type="ORF">A3D99_04980</name>
</gene>
<evidence type="ECO:0000256" key="2">
    <source>
        <dbReference type="PIRSR" id="PIRSR640198-1"/>
    </source>
</evidence>
<reference evidence="5 6" key="1">
    <citation type="journal article" date="2016" name="Nat. Commun.">
        <title>Thousands of microbial genomes shed light on interconnected biogeochemical processes in an aquifer system.</title>
        <authorList>
            <person name="Anantharaman K."/>
            <person name="Brown C.T."/>
            <person name="Hug L.A."/>
            <person name="Sharon I."/>
            <person name="Castelle C.J."/>
            <person name="Probst A.J."/>
            <person name="Thomas B.C."/>
            <person name="Singh A."/>
            <person name="Wilkins M.J."/>
            <person name="Karaoz U."/>
            <person name="Brodie E.L."/>
            <person name="Williams K.H."/>
            <person name="Hubbard S.S."/>
            <person name="Banfield J.F."/>
        </authorList>
    </citation>
    <scope>NUCLEOTIDE SEQUENCE [LARGE SCALE GENOMIC DNA]</scope>
</reference>
<keyword evidence="1" id="KW-0547">Nucleotide-binding</keyword>
<dbReference type="PANTHER" id="PTHR13504:SF35">
    <property type="entry name" value="PROTEIN ADENYLYLTRANSFERASE SOFIC"/>
    <property type="match status" value="1"/>
</dbReference>
<feature type="binding site" evidence="3">
    <location>
        <begin position="241"/>
        <end position="242"/>
    </location>
    <ligand>
        <name>ATP</name>
        <dbReference type="ChEBI" id="CHEBI:30616"/>
    </ligand>
</feature>
<dbReference type="InterPro" id="IPR040198">
    <property type="entry name" value="Fido_containing"/>
</dbReference>
<feature type="binding site" evidence="1">
    <location>
        <position position="199"/>
    </location>
    <ligand>
        <name>ATP</name>
        <dbReference type="ChEBI" id="CHEBI:30616"/>
    </ligand>
</feature>
<feature type="domain" description="Fido" evidence="4">
    <location>
        <begin position="116"/>
        <end position="263"/>
    </location>
</feature>
<evidence type="ECO:0000259" key="4">
    <source>
        <dbReference type="PROSITE" id="PS51459"/>
    </source>
</evidence>
<dbReference type="Pfam" id="PF21248">
    <property type="entry name" value="SoFic-like_C"/>
    <property type="match status" value="1"/>
</dbReference>
<dbReference type="Proteomes" id="UP000177528">
    <property type="component" value="Unassembled WGS sequence"/>
</dbReference>
<dbReference type="InterPro" id="IPR026287">
    <property type="entry name" value="SoFic-like"/>
</dbReference>
<dbReference type="InterPro" id="IPR003812">
    <property type="entry name" value="Fido"/>
</dbReference>
<dbReference type="InterPro" id="IPR036597">
    <property type="entry name" value="Fido-like_dom_sf"/>
</dbReference>
<dbReference type="SUPFAM" id="SSF140931">
    <property type="entry name" value="Fic-like"/>
    <property type="match status" value="1"/>
</dbReference>
<dbReference type="EMBL" id="MHHR01000011">
    <property type="protein sequence ID" value="OGY34664.1"/>
    <property type="molecule type" value="Genomic_DNA"/>
</dbReference>
<feature type="active site" evidence="2">
    <location>
        <position position="199"/>
    </location>
</feature>
<dbReference type="GO" id="GO:0005524">
    <property type="term" value="F:ATP binding"/>
    <property type="evidence" value="ECO:0007669"/>
    <property type="project" value="UniProtKB-KW"/>
</dbReference>
<evidence type="ECO:0000313" key="5">
    <source>
        <dbReference type="EMBL" id="OGY34664.1"/>
    </source>
</evidence>
<name>A0A1G1X3W9_9BACT</name>
<dbReference type="Pfam" id="PF02661">
    <property type="entry name" value="Fic"/>
    <property type="match status" value="1"/>
</dbReference>
<feature type="binding site" evidence="1">
    <location>
        <begin position="204"/>
        <end position="210"/>
    </location>
    <ligand>
        <name>ATP</name>
        <dbReference type="ChEBI" id="CHEBI:30616"/>
    </ligand>
</feature>
<dbReference type="InterPro" id="IPR025758">
    <property type="entry name" value="Fic/DOC_N"/>
</dbReference>
<dbReference type="PROSITE" id="PS51459">
    <property type="entry name" value="FIDO"/>
    <property type="match status" value="1"/>
</dbReference>
<dbReference type="Gene3D" id="1.10.3290.10">
    <property type="entry name" value="Fido-like domain"/>
    <property type="match status" value="1"/>
</dbReference>
<dbReference type="InterPro" id="IPR036390">
    <property type="entry name" value="WH_DNA-bd_sf"/>
</dbReference>
<evidence type="ECO:0000313" key="6">
    <source>
        <dbReference type="Proteomes" id="UP000177528"/>
    </source>
</evidence>
<dbReference type="Pfam" id="PF13784">
    <property type="entry name" value="Fic_N"/>
    <property type="match status" value="1"/>
</dbReference>
<dbReference type="InterPro" id="IPR048770">
    <property type="entry name" value="SoFic-like_C"/>
</dbReference>
<feature type="binding site" evidence="3">
    <location>
        <begin position="203"/>
        <end position="210"/>
    </location>
    <ligand>
        <name>ATP</name>
        <dbReference type="ChEBI" id="CHEBI:30616"/>
    </ligand>
</feature>
<comment type="caution">
    <text evidence="5">The sequence shown here is derived from an EMBL/GenBank/DDBJ whole genome shotgun (WGS) entry which is preliminary data.</text>
</comment>
<dbReference type="PANTHER" id="PTHR13504">
    <property type="entry name" value="FIDO DOMAIN-CONTAINING PROTEIN DDB_G0283145"/>
    <property type="match status" value="1"/>
</dbReference>
<protein>
    <recommendedName>
        <fullName evidence="4">Fido domain-containing protein</fullName>
    </recommendedName>
</protein>
<evidence type="ECO:0000256" key="3">
    <source>
        <dbReference type="PIRSR" id="PIRSR640198-2"/>
    </source>
</evidence>
<accession>A0A1G1X3W9</accession>
<proteinExistence type="predicted"/>
<dbReference type="AlphaFoldDB" id="A0A1G1X3W9"/>
<keyword evidence="1" id="KW-0067">ATP-binding</keyword>